<protein>
    <submittedName>
        <fullName evidence="2">Uncharacterized protein</fullName>
    </submittedName>
</protein>
<reference evidence="2 3" key="1">
    <citation type="journal article" date="2017" name="Curr. Biol.">
        <title>The Evolution of Venom by Co-option of Single-Copy Genes.</title>
        <authorList>
            <person name="Martinson E.O."/>
            <person name="Mrinalini"/>
            <person name="Kelkar Y.D."/>
            <person name="Chang C.H."/>
            <person name="Werren J.H."/>
        </authorList>
    </citation>
    <scope>NUCLEOTIDE SEQUENCE [LARGE SCALE GENOMIC DNA]</scope>
    <source>
        <strain evidence="2 3">Alberta</strain>
        <tissue evidence="2">Whole body</tissue>
    </source>
</reference>
<comment type="caution">
    <text evidence="2">The sequence shown here is derived from an EMBL/GenBank/DDBJ whole genome shotgun (WGS) entry which is preliminary data.</text>
</comment>
<evidence type="ECO:0000256" key="1">
    <source>
        <dbReference type="SAM" id="MobiDB-lite"/>
    </source>
</evidence>
<accession>A0A232EIU4</accession>
<dbReference type="EMBL" id="NNAY01004156">
    <property type="protein sequence ID" value="OXU18276.1"/>
    <property type="molecule type" value="Genomic_DNA"/>
</dbReference>
<gene>
    <name evidence="2" type="ORF">TSAR_000737</name>
</gene>
<dbReference type="Proteomes" id="UP000215335">
    <property type="component" value="Unassembled WGS sequence"/>
</dbReference>
<dbReference type="AlphaFoldDB" id="A0A232EIU4"/>
<organism evidence="2 3">
    <name type="scientific">Trichomalopsis sarcophagae</name>
    <dbReference type="NCBI Taxonomy" id="543379"/>
    <lineage>
        <taxon>Eukaryota</taxon>
        <taxon>Metazoa</taxon>
        <taxon>Ecdysozoa</taxon>
        <taxon>Arthropoda</taxon>
        <taxon>Hexapoda</taxon>
        <taxon>Insecta</taxon>
        <taxon>Pterygota</taxon>
        <taxon>Neoptera</taxon>
        <taxon>Endopterygota</taxon>
        <taxon>Hymenoptera</taxon>
        <taxon>Apocrita</taxon>
        <taxon>Proctotrupomorpha</taxon>
        <taxon>Chalcidoidea</taxon>
        <taxon>Pteromalidae</taxon>
        <taxon>Pteromalinae</taxon>
        <taxon>Trichomalopsis</taxon>
    </lineage>
</organism>
<proteinExistence type="predicted"/>
<name>A0A232EIU4_9HYME</name>
<feature type="compositionally biased region" description="Basic and acidic residues" evidence="1">
    <location>
        <begin position="91"/>
        <end position="105"/>
    </location>
</feature>
<evidence type="ECO:0000313" key="3">
    <source>
        <dbReference type="Proteomes" id="UP000215335"/>
    </source>
</evidence>
<evidence type="ECO:0000313" key="2">
    <source>
        <dbReference type="EMBL" id="OXU18276.1"/>
    </source>
</evidence>
<sequence>MGRKQQRRRATKRVARRLAYYEKKVAELMEEILLAADERKESLISLYHEPTSPSLNSKFARPSRLPNISKQCPPPHGLTLSDSSDTPFPKEPLKEELRDDTTPEQREAVRQAFIKRYNARIKRRSDLKPDTMSIDPDVLDIQLSVSWEEV</sequence>
<keyword evidence="3" id="KW-1185">Reference proteome</keyword>
<feature type="region of interest" description="Disordered" evidence="1">
    <location>
        <begin position="51"/>
        <end position="105"/>
    </location>
</feature>